<protein>
    <submittedName>
        <fullName evidence="1">Uncharacterized protein</fullName>
    </submittedName>
</protein>
<accession>A0A7J8NY57</accession>
<name>A0A7J8NY57_GOSRA</name>
<dbReference type="AlphaFoldDB" id="A0A7J8NY57"/>
<reference evidence="1 2" key="1">
    <citation type="journal article" date="2019" name="Genome Biol. Evol.">
        <title>Insights into the evolution of the New World diploid cottons (Gossypium, subgenus Houzingenia) based on genome sequencing.</title>
        <authorList>
            <person name="Grover C.E."/>
            <person name="Arick M.A. 2nd"/>
            <person name="Thrash A."/>
            <person name="Conover J.L."/>
            <person name="Sanders W.S."/>
            <person name="Peterson D.G."/>
            <person name="Frelichowski J.E."/>
            <person name="Scheffler J.A."/>
            <person name="Scheffler B.E."/>
            <person name="Wendel J.F."/>
        </authorList>
    </citation>
    <scope>NUCLEOTIDE SEQUENCE [LARGE SCALE GENOMIC DNA]</scope>
    <source>
        <strain evidence="1">8</strain>
        <tissue evidence="1">Leaf</tissue>
    </source>
</reference>
<evidence type="ECO:0000313" key="1">
    <source>
        <dbReference type="EMBL" id="MBA0581907.1"/>
    </source>
</evidence>
<dbReference type="Proteomes" id="UP000593578">
    <property type="component" value="Unassembled WGS sequence"/>
</dbReference>
<dbReference type="EMBL" id="JABEZZ010000003">
    <property type="protein sequence ID" value="MBA0581907.1"/>
    <property type="molecule type" value="Genomic_DNA"/>
</dbReference>
<proteinExistence type="predicted"/>
<evidence type="ECO:0000313" key="2">
    <source>
        <dbReference type="Proteomes" id="UP000593578"/>
    </source>
</evidence>
<sequence>MKGTKRLAKTSMECCPLSLEGKAGGLTSFSNAIASGYQAIPSEDAY</sequence>
<gene>
    <name evidence="1" type="ORF">Gorai_024068</name>
</gene>
<comment type="caution">
    <text evidence="1">The sequence shown here is derived from an EMBL/GenBank/DDBJ whole genome shotgun (WGS) entry which is preliminary data.</text>
</comment>
<organism evidence="1 2">
    <name type="scientific">Gossypium raimondii</name>
    <name type="common">Peruvian cotton</name>
    <name type="synonym">Gossypium klotzschianum subsp. raimondii</name>
    <dbReference type="NCBI Taxonomy" id="29730"/>
    <lineage>
        <taxon>Eukaryota</taxon>
        <taxon>Viridiplantae</taxon>
        <taxon>Streptophyta</taxon>
        <taxon>Embryophyta</taxon>
        <taxon>Tracheophyta</taxon>
        <taxon>Spermatophyta</taxon>
        <taxon>Magnoliopsida</taxon>
        <taxon>eudicotyledons</taxon>
        <taxon>Gunneridae</taxon>
        <taxon>Pentapetalae</taxon>
        <taxon>rosids</taxon>
        <taxon>malvids</taxon>
        <taxon>Malvales</taxon>
        <taxon>Malvaceae</taxon>
        <taxon>Malvoideae</taxon>
        <taxon>Gossypium</taxon>
    </lineage>
</organism>